<comment type="caution">
    <text evidence="2">The sequence shown here is derived from an EMBL/GenBank/DDBJ whole genome shotgun (WGS) entry which is preliminary data.</text>
</comment>
<evidence type="ECO:0000256" key="1">
    <source>
        <dbReference type="SAM" id="MobiDB-lite"/>
    </source>
</evidence>
<dbReference type="PANTHER" id="PTHR37540">
    <property type="entry name" value="TRANSCRIPTION FACTOR (ACR-2), PUTATIVE-RELATED-RELATED"/>
    <property type="match status" value="1"/>
</dbReference>
<feature type="region of interest" description="Disordered" evidence="1">
    <location>
        <begin position="513"/>
        <end position="568"/>
    </location>
</feature>
<dbReference type="Proteomes" id="UP000251714">
    <property type="component" value="Unassembled WGS sequence"/>
</dbReference>
<dbReference type="PANTHER" id="PTHR37540:SF5">
    <property type="entry name" value="TRANSCRIPTION FACTOR DOMAIN-CONTAINING PROTEIN"/>
    <property type="match status" value="1"/>
</dbReference>
<evidence type="ECO:0008006" key="4">
    <source>
        <dbReference type="Google" id="ProtNLM"/>
    </source>
</evidence>
<accession>A0A365MQG2</accession>
<proteinExistence type="predicted"/>
<sequence>MAGMNKPSEKKRLLFINANENNFHSRRNRHKSVDSEARRHVMLDIGRTRRKPSKDRQFVTLTWQAQKDTGKQESPKRRHYGLFETPEKFQVTMSTPRLHALAVFEREWGEDSFSAYGFTLIMTTGQNAMSGTYLTNTFWSPFAFRKSAFLKHYQQIFSSPEVLVPLYRQSSLELKAMALERSLMTIQCIESRLASSDTSWATSDSVISAVLALICYNFSNLDFDQGMVHIRGIRMVIEARGGISTVENNQDLFLMVSWVDITAALLHNTKPLFPLPMRMDASVRPGLSTLPDPLFCLLDGYSLYDERFLAVLACMGDLNSLATFLRTGEMTKGDGIWSDGEQINLLLNPMAHDLLNQQLSEPEQSNTPFEIILESLRLGAIIWIIQTKRRCRCYPGTAQTHITLLLRILSKDAEADSPWNCRADLQVVRLWLLVLCSVSEPSGQDYATLMQIIASEMKELNLVTWSQLVSVIQGMPWIYSRNVPDSPLYRTVAIAVASQVLNHRDYFCAKENTKDSTLPHEPQEGSNTSTNAPIEPALPSTIGGVTTQKPESSDGDADLEGSSSVSQGEVISRLQDKIRVLESLLWDSSESSSVLTTPHASLKRKMQEELYNPISKKMKPASQVTLEMGSFSPEVAGRYLSVVHNEVFRVAGRAGLINPADFDVGSDGVIRLSKHALKKVYSDDKP</sequence>
<name>A0A365MQG2_GIBIN</name>
<protein>
    <recommendedName>
        <fullName evidence="4">Transcription factor domain-containing protein</fullName>
    </recommendedName>
</protein>
<dbReference type="AlphaFoldDB" id="A0A365MQG2"/>
<feature type="compositionally biased region" description="Basic and acidic residues" evidence="1">
    <location>
        <begin position="513"/>
        <end position="523"/>
    </location>
</feature>
<dbReference type="EMBL" id="PKMI01000061">
    <property type="protein sequence ID" value="RBA10774.1"/>
    <property type="molecule type" value="Genomic_DNA"/>
</dbReference>
<evidence type="ECO:0000313" key="3">
    <source>
        <dbReference type="Proteomes" id="UP000251714"/>
    </source>
</evidence>
<evidence type="ECO:0000313" key="2">
    <source>
        <dbReference type="EMBL" id="RBA10774.1"/>
    </source>
</evidence>
<reference evidence="2 3" key="1">
    <citation type="submission" date="2017-12" db="EMBL/GenBank/DDBJ databases">
        <title>Genome sequence of the mycotoxigenic crop pathogen Fusarium proliferatum, strain ITEM 2341 from Date Palm.</title>
        <authorList>
            <person name="Almiman B.F."/>
            <person name="Shittu T.A."/>
            <person name="Muthumeenakshi S."/>
            <person name="Baroncelli R."/>
            <person name="Sreenivasaprasada S."/>
        </authorList>
    </citation>
    <scope>NUCLEOTIDE SEQUENCE [LARGE SCALE GENOMIC DNA]</scope>
    <source>
        <strain evidence="2 3">ITEM 2341</strain>
    </source>
</reference>
<organism evidence="2 3">
    <name type="scientific">Gibberella intermedia</name>
    <name type="common">Bulb rot disease fungus</name>
    <name type="synonym">Fusarium proliferatum</name>
    <dbReference type="NCBI Taxonomy" id="948311"/>
    <lineage>
        <taxon>Eukaryota</taxon>
        <taxon>Fungi</taxon>
        <taxon>Dikarya</taxon>
        <taxon>Ascomycota</taxon>
        <taxon>Pezizomycotina</taxon>
        <taxon>Sordariomycetes</taxon>
        <taxon>Hypocreomycetidae</taxon>
        <taxon>Hypocreales</taxon>
        <taxon>Nectriaceae</taxon>
        <taxon>Fusarium</taxon>
        <taxon>Fusarium fujikuroi species complex</taxon>
    </lineage>
</organism>
<gene>
    <name evidence="2" type="ORF">FPRO05_05363</name>
</gene>